<dbReference type="Proteomes" id="UP001268036">
    <property type="component" value="Unassembled WGS sequence"/>
</dbReference>
<protein>
    <submittedName>
        <fullName evidence="1">Uncharacterized protein</fullName>
    </submittedName>
</protein>
<name>A0AAJ2BPJ1_9PSED</name>
<dbReference type="AlphaFoldDB" id="A0AAJ2BPJ1"/>
<gene>
    <name evidence="1" type="ORF">QE440_004701</name>
</gene>
<evidence type="ECO:0000313" key="2">
    <source>
        <dbReference type="Proteomes" id="UP001268036"/>
    </source>
</evidence>
<organism evidence="1 2">
    <name type="scientific">Pseudomonas oryzihabitans</name>
    <dbReference type="NCBI Taxonomy" id="47885"/>
    <lineage>
        <taxon>Bacteria</taxon>
        <taxon>Pseudomonadati</taxon>
        <taxon>Pseudomonadota</taxon>
        <taxon>Gammaproteobacteria</taxon>
        <taxon>Pseudomonadales</taxon>
        <taxon>Pseudomonadaceae</taxon>
        <taxon>Pseudomonas</taxon>
    </lineage>
</organism>
<evidence type="ECO:0000313" key="1">
    <source>
        <dbReference type="EMBL" id="MDR6236960.1"/>
    </source>
</evidence>
<dbReference type="EMBL" id="JAVJAF010000001">
    <property type="protein sequence ID" value="MDR6236960.1"/>
    <property type="molecule type" value="Genomic_DNA"/>
</dbReference>
<comment type="caution">
    <text evidence="1">The sequence shown here is derived from an EMBL/GenBank/DDBJ whole genome shotgun (WGS) entry which is preliminary data.</text>
</comment>
<sequence length="37" mass="4014">MKRLRTLGRGIVAAITLIGTTGAAHTEMRRLGIVHEL</sequence>
<accession>A0AAJ2BPJ1</accession>
<reference evidence="1" key="1">
    <citation type="submission" date="2023-08" db="EMBL/GenBank/DDBJ databases">
        <title>Functional and genomic diversity of the sorghum phyllosphere microbiome.</title>
        <authorList>
            <person name="Shade A."/>
        </authorList>
    </citation>
    <scope>NUCLEOTIDE SEQUENCE</scope>
    <source>
        <strain evidence="1">SORGH_AS_0201</strain>
    </source>
</reference>
<proteinExistence type="predicted"/>